<dbReference type="SUPFAM" id="SSF50630">
    <property type="entry name" value="Acid proteases"/>
    <property type="match status" value="1"/>
</dbReference>
<evidence type="ECO:0000256" key="1">
    <source>
        <dbReference type="ARBA" id="ARBA00007447"/>
    </source>
</evidence>
<feature type="domain" description="Peptidase A1" evidence="5">
    <location>
        <begin position="1"/>
        <end position="142"/>
    </location>
</feature>
<dbReference type="CDD" id="cd05471">
    <property type="entry name" value="pepsin_like"/>
    <property type="match status" value="1"/>
</dbReference>
<organism evidence="6">
    <name type="scientific">Nyctotherus ovalis</name>
    <name type="common">Ciliate protozoan</name>
    <dbReference type="NCBI Taxonomy" id="70075"/>
    <lineage>
        <taxon>Eukaryota</taxon>
        <taxon>Sar</taxon>
        <taxon>Alveolata</taxon>
        <taxon>Ciliophora</taxon>
        <taxon>Intramacronucleata</taxon>
        <taxon>Armophorea</taxon>
        <taxon>Clevelandellida</taxon>
        <taxon>Nyctotheridae</taxon>
        <taxon>Nyctotherus</taxon>
    </lineage>
</organism>
<dbReference type="EMBL" id="AJ871335">
    <property type="protein sequence ID" value="CAI59808.1"/>
    <property type="molecule type" value="Genomic_DNA"/>
</dbReference>
<dbReference type="PANTHER" id="PTHR47966">
    <property type="entry name" value="BETA-SITE APP-CLEAVING ENZYME, ISOFORM A-RELATED"/>
    <property type="match status" value="1"/>
</dbReference>
<dbReference type="GO" id="GO:0006508">
    <property type="term" value="P:proteolysis"/>
    <property type="evidence" value="ECO:0007669"/>
    <property type="project" value="UniProtKB-KW"/>
</dbReference>
<protein>
    <submittedName>
        <fullName evidence="6">Saccharopepsin</fullName>
    </submittedName>
</protein>
<evidence type="ECO:0000259" key="5">
    <source>
        <dbReference type="PROSITE" id="PS51767"/>
    </source>
</evidence>
<feature type="non-terminal residue" evidence="6">
    <location>
        <position position="1"/>
    </location>
</feature>
<dbReference type="GO" id="GO:0004190">
    <property type="term" value="F:aspartic-type endopeptidase activity"/>
    <property type="evidence" value="ECO:0007669"/>
    <property type="project" value="UniProtKB-KW"/>
</dbReference>
<dbReference type="InterPro" id="IPR033121">
    <property type="entry name" value="PEPTIDASE_A1"/>
</dbReference>
<dbReference type="InterPro" id="IPR034164">
    <property type="entry name" value="Pepsin-like_dom"/>
</dbReference>
<reference evidence="6" key="1">
    <citation type="submission" date="2004-12" db="EMBL/GenBank/DDBJ databases">
        <authorList>
            <person name="van Hoek A.H."/>
        </authorList>
    </citation>
    <scope>NUCLEOTIDE SEQUENCE</scope>
</reference>
<evidence type="ECO:0000256" key="2">
    <source>
        <dbReference type="ARBA" id="ARBA00022670"/>
    </source>
</evidence>
<evidence type="ECO:0000256" key="4">
    <source>
        <dbReference type="ARBA" id="ARBA00022801"/>
    </source>
</evidence>
<reference evidence="6" key="2">
    <citation type="journal article" date="2005" name="Nature">
        <title>An anaerobic mitochondrion that produces hydrogen.</title>
        <authorList>
            <person name="Boxma B."/>
            <person name="de Graaf R.M."/>
            <person name="van der Staay G.W.M."/>
            <person name="van Alen T.A."/>
            <person name="Ricard G."/>
            <person name="Gabaldon T."/>
            <person name="van Hoek A.H.A.M."/>
            <person name="Moon-van der Staay S.Y."/>
            <person name="Koopman W.J.H."/>
            <person name="van Hellemond J.J."/>
            <person name="Tielens A.G.M."/>
            <person name="Friedrich T."/>
            <person name="Veenhuis M."/>
            <person name="Huynen M.A."/>
            <person name="Hackstein J.H.P."/>
        </authorList>
    </citation>
    <scope>NUCLEOTIDE SEQUENCE</scope>
</reference>
<dbReference type="Gene3D" id="2.40.70.10">
    <property type="entry name" value="Acid Proteases"/>
    <property type="match status" value="1"/>
</dbReference>
<name>J3JS48_NYCOV</name>
<proteinExistence type="inferred from homology"/>
<comment type="similarity">
    <text evidence="1">Belongs to the peptidase A1 family.</text>
</comment>
<dbReference type="PANTHER" id="PTHR47966:SF51">
    <property type="entry name" value="BETA-SITE APP-CLEAVING ENZYME, ISOFORM A-RELATED"/>
    <property type="match status" value="1"/>
</dbReference>
<dbReference type="PROSITE" id="PS51767">
    <property type="entry name" value="PEPTIDASE_A1"/>
    <property type="match status" value="1"/>
</dbReference>
<dbReference type="InterPro" id="IPR001461">
    <property type="entry name" value="Aspartic_peptidase_A1"/>
</dbReference>
<dbReference type="Pfam" id="PF00026">
    <property type="entry name" value="Asp"/>
    <property type="match status" value="1"/>
</dbReference>
<feature type="non-terminal residue" evidence="6">
    <location>
        <position position="142"/>
    </location>
</feature>
<dbReference type="InterPro" id="IPR021109">
    <property type="entry name" value="Peptidase_aspartic_dom_sf"/>
</dbReference>
<keyword evidence="2" id="KW-0645">Protease</keyword>
<keyword evidence="4" id="KW-0378">Hydrolase</keyword>
<accession>J3JS48</accession>
<evidence type="ECO:0000313" key="6">
    <source>
        <dbReference type="EMBL" id="CAI59808.1"/>
    </source>
</evidence>
<dbReference type="AlphaFoldDB" id="J3JS48"/>
<evidence type="ECO:0000256" key="3">
    <source>
        <dbReference type="ARBA" id="ARBA00022750"/>
    </source>
</evidence>
<sequence length="142" mass="15673">YSGVFGLSLPGMKRAGTTTFLENILRLKPFNKMVMAFYFSNARTGGKNLFMLGGFSSSYYTGPLLYYPVDDVSYWKLFISQIRVGPTPLEFCAAGCYAFLDTGTSYLSFPKAAVGSVKKVLGDVFKANFARKASIPKLMYSL</sequence>
<keyword evidence="3" id="KW-0064">Aspartyl protease</keyword>